<dbReference type="Proteomes" id="UP000034795">
    <property type="component" value="Unassembled WGS sequence"/>
</dbReference>
<feature type="compositionally biased region" description="Low complexity" evidence="1">
    <location>
        <begin position="27"/>
        <end position="55"/>
    </location>
</feature>
<dbReference type="Pfam" id="PF01391">
    <property type="entry name" value="Collagen"/>
    <property type="match status" value="1"/>
</dbReference>
<proteinExistence type="predicted"/>
<reference evidence="2 3" key="1">
    <citation type="journal article" date="2015" name="Nature">
        <title>rRNA introns, odd ribosomes, and small enigmatic genomes across a large radiation of phyla.</title>
        <authorList>
            <person name="Brown C.T."/>
            <person name="Hug L.A."/>
            <person name="Thomas B.C."/>
            <person name="Sharon I."/>
            <person name="Castelle C.J."/>
            <person name="Singh A."/>
            <person name="Wilkins M.J."/>
            <person name="Williams K.H."/>
            <person name="Banfield J.F."/>
        </authorList>
    </citation>
    <scope>NUCLEOTIDE SEQUENCE [LARGE SCALE GENOMIC DNA]</scope>
</reference>
<gene>
    <name evidence="2" type="ORF">UX57_C0004G0058</name>
</gene>
<evidence type="ECO:0000256" key="1">
    <source>
        <dbReference type="SAM" id="MobiDB-lite"/>
    </source>
</evidence>
<evidence type="ECO:0000313" key="2">
    <source>
        <dbReference type="EMBL" id="KKU41354.1"/>
    </source>
</evidence>
<sequence>MKHLTLTVLLLACVGCQPEPCVCEQGLEGPEGPSGPQGDPGPQGIQGPQGDQGSQGVEGPQGNLGVPGFSLAIVDGDGAYIGNIVDVTSAAYSSPGGSNFLVFNTDIELFFYVSRLPPKVVDQNENINFTTTDCTGQAYIENILDHTFLRGHEGWHYRVQEGATPSDLTGYSRLNNYVTGEWDCEVTTTELINQIEVEPVSFDFVGPFDVVVQ</sequence>
<comment type="caution">
    <text evidence="2">The sequence shown here is derived from an EMBL/GenBank/DDBJ whole genome shotgun (WGS) entry which is preliminary data.</text>
</comment>
<dbReference type="AlphaFoldDB" id="A0A0G1Q8N0"/>
<feature type="region of interest" description="Disordered" evidence="1">
    <location>
        <begin position="27"/>
        <end position="61"/>
    </location>
</feature>
<dbReference type="EMBL" id="LCMS01000004">
    <property type="protein sequence ID" value="KKU41354.1"/>
    <property type="molecule type" value="Genomic_DNA"/>
</dbReference>
<name>A0A0G1Q8N0_9BACT</name>
<protein>
    <submittedName>
        <fullName evidence="2">VtaA29</fullName>
    </submittedName>
</protein>
<accession>A0A0G1Q8N0</accession>
<organism evidence="2 3">
    <name type="scientific">Candidatus Uhrbacteria bacterium GW2011_GWE2_46_68</name>
    <dbReference type="NCBI Taxonomy" id="1618994"/>
    <lineage>
        <taxon>Bacteria</taxon>
        <taxon>Candidatus Uhriibacteriota</taxon>
    </lineage>
</organism>
<dbReference type="InterPro" id="IPR008160">
    <property type="entry name" value="Collagen"/>
</dbReference>
<dbReference type="STRING" id="1618994.UX57_C0004G0058"/>
<evidence type="ECO:0000313" key="3">
    <source>
        <dbReference type="Proteomes" id="UP000034795"/>
    </source>
</evidence>